<dbReference type="Pfam" id="PF12698">
    <property type="entry name" value="ABC2_membrane_3"/>
    <property type="match status" value="1"/>
</dbReference>
<feature type="transmembrane region" description="Helical" evidence="6">
    <location>
        <begin position="141"/>
        <end position="162"/>
    </location>
</feature>
<keyword evidence="4 6" id="KW-0472">Membrane</keyword>
<dbReference type="PIRSF" id="PIRSF006648">
    <property type="entry name" value="DrrB"/>
    <property type="match status" value="1"/>
</dbReference>
<dbReference type="InterPro" id="IPR000412">
    <property type="entry name" value="ABC_2_transport"/>
</dbReference>
<evidence type="ECO:0000256" key="3">
    <source>
        <dbReference type="ARBA" id="ARBA00022989"/>
    </source>
</evidence>
<evidence type="ECO:0000256" key="2">
    <source>
        <dbReference type="ARBA" id="ARBA00022692"/>
    </source>
</evidence>
<dbReference type="GO" id="GO:0043190">
    <property type="term" value="C:ATP-binding cassette (ABC) transporter complex"/>
    <property type="evidence" value="ECO:0007669"/>
    <property type="project" value="InterPro"/>
</dbReference>
<sequence length="277" mass="30075">MSLREGLRRGWRELQQVARSGEDLLGNLIWVSALLVPVWMLRDEVVPGTSASAVSYLLPSLMVMSIVFHGTFSLAQQLVADRHDGTLARLRMIPSGVQTYLVGKITLVSAMVIIVCIVIVLAGVVFTDDIRADNLAMWGNLAWTVPLSLVAILPWGAILGLLIRSARNVNIVLFPLLGLAALSGTFAPITGYPQWLQIVVMVFPLYWVALGARAAVLPDSFAAVEIAEGWQHLETALVLGGWAIVGLLLAPLALRRARLRRPGTTAKATREKDMARA</sequence>
<comment type="caution">
    <text evidence="8">The sequence shown here is derived from an EMBL/GenBank/DDBJ whole genome shotgun (WGS) entry which is preliminary data.</text>
</comment>
<evidence type="ECO:0000256" key="5">
    <source>
        <dbReference type="ARBA" id="ARBA00023251"/>
    </source>
</evidence>
<dbReference type="AlphaFoldDB" id="A0A9D2H7K6"/>
<dbReference type="Proteomes" id="UP000824220">
    <property type="component" value="Unassembled WGS sequence"/>
</dbReference>
<dbReference type="InterPro" id="IPR051784">
    <property type="entry name" value="Nod_factor_ABC_transporter"/>
</dbReference>
<keyword evidence="2 6" id="KW-0812">Transmembrane</keyword>
<dbReference type="GO" id="GO:0140359">
    <property type="term" value="F:ABC-type transporter activity"/>
    <property type="evidence" value="ECO:0007669"/>
    <property type="project" value="InterPro"/>
</dbReference>
<dbReference type="PANTHER" id="PTHR43229">
    <property type="entry name" value="NODULATION PROTEIN J"/>
    <property type="match status" value="1"/>
</dbReference>
<evidence type="ECO:0000256" key="1">
    <source>
        <dbReference type="ARBA" id="ARBA00004141"/>
    </source>
</evidence>
<dbReference type="InterPro" id="IPR013525">
    <property type="entry name" value="ABC2_TM"/>
</dbReference>
<evidence type="ECO:0000313" key="8">
    <source>
        <dbReference type="EMBL" id="HJA05364.1"/>
    </source>
</evidence>
<comment type="subcellular location">
    <subcellularLocation>
        <location evidence="1">Membrane</location>
        <topology evidence="1">Multi-pass membrane protein</topology>
    </subcellularLocation>
</comment>
<keyword evidence="5" id="KW-0046">Antibiotic resistance</keyword>
<evidence type="ECO:0000256" key="4">
    <source>
        <dbReference type="ARBA" id="ARBA00023136"/>
    </source>
</evidence>
<dbReference type="PANTHER" id="PTHR43229:SF6">
    <property type="entry name" value="ABC-TYPE MULTIDRUG TRANSPORT SYSTEM, PERMEASE COMPONENT"/>
    <property type="match status" value="1"/>
</dbReference>
<feature type="transmembrane region" description="Helical" evidence="6">
    <location>
        <begin position="101"/>
        <end position="126"/>
    </location>
</feature>
<feature type="transmembrane region" description="Helical" evidence="6">
    <location>
        <begin position="61"/>
        <end position="80"/>
    </location>
</feature>
<dbReference type="PROSITE" id="PS51012">
    <property type="entry name" value="ABC_TM2"/>
    <property type="match status" value="1"/>
</dbReference>
<feature type="transmembrane region" description="Helical" evidence="6">
    <location>
        <begin position="21"/>
        <end position="41"/>
    </location>
</feature>
<gene>
    <name evidence="8" type="ORF">H9800_10955</name>
</gene>
<dbReference type="GO" id="GO:0046677">
    <property type="term" value="P:response to antibiotic"/>
    <property type="evidence" value="ECO:0007669"/>
    <property type="project" value="UniProtKB-KW"/>
</dbReference>
<keyword evidence="3 6" id="KW-1133">Transmembrane helix</keyword>
<organism evidence="8 9">
    <name type="scientific">Candidatus Microbacterium stercoravium</name>
    <dbReference type="NCBI Taxonomy" id="2838697"/>
    <lineage>
        <taxon>Bacteria</taxon>
        <taxon>Bacillati</taxon>
        <taxon>Actinomycetota</taxon>
        <taxon>Actinomycetes</taxon>
        <taxon>Micrococcales</taxon>
        <taxon>Microbacteriaceae</taxon>
        <taxon>Microbacterium</taxon>
    </lineage>
</organism>
<name>A0A9D2H7K6_9MICO</name>
<feature type="transmembrane region" description="Helical" evidence="6">
    <location>
        <begin position="236"/>
        <end position="254"/>
    </location>
</feature>
<reference evidence="8" key="2">
    <citation type="submission" date="2021-04" db="EMBL/GenBank/DDBJ databases">
        <authorList>
            <person name="Gilroy R."/>
        </authorList>
    </citation>
    <scope>NUCLEOTIDE SEQUENCE</scope>
    <source>
        <strain evidence="8">ChiHjej8B7-3636</strain>
    </source>
</reference>
<evidence type="ECO:0000313" key="9">
    <source>
        <dbReference type="Proteomes" id="UP000824220"/>
    </source>
</evidence>
<proteinExistence type="predicted"/>
<feature type="domain" description="ABC transmembrane type-2" evidence="7">
    <location>
        <begin position="22"/>
        <end position="257"/>
    </location>
</feature>
<evidence type="ECO:0000256" key="6">
    <source>
        <dbReference type="SAM" id="Phobius"/>
    </source>
</evidence>
<feature type="transmembrane region" description="Helical" evidence="6">
    <location>
        <begin position="195"/>
        <end position="216"/>
    </location>
</feature>
<accession>A0A9D2H7K6</accession>
<reference evidence="8" key="1">
    <citation type="journal article" date="2021" name="PeerJ">
        <title>Extensive microbial diversity within the chicken gut microbiome revealed by metagenomics and culture.</title>
        <authorList>
            <person name="Gilroy R."/>
            <person name="Ravi A."/>
            <person name="Getino M."/>
            <person name="Pursley I."/>
            <person name="Horton D.L."/>
            <person name="Alikhan N.F."/>
            <person name="Baker D."/>
            <person name="Gharbi K."/>
            <person name="Hall N."/>
            <person name="Watson M."/>
            <person name="Adriaenssens E.M."/>
            <person name="Foster-Nyarko E."/>
            <person name="Jarju S."/>
            <person name="Secka A."/>
            <person name="Antonio M."/>
            <person name="Oren A."/>
            <person name="Chaudhuri R.R."/>
            <person name="La Ragione R."/>
            <person name="Hildebrand F."/>
            <person name="Pallen M.J."/>
        </authorList>
    </citation>
    <scope>NUCLEOTIDE SEQUENCE</scope>
    <source>
        <strain evidence="8">ChiHjej8B7-3636</strain>
    </source>
</reference>
<dbReference type="EMBL" id="DXAM01000149">
    <property type="protein sequence ID" value="HJA05364.1"/>
    <property type="molecule type" value="Genomic_DNA"/>
</dbReference>
<evidence type="ECO:0000259" key="7">
    <source>
        <dbReference type="PROSITE" id="PS51012"/>
    </source>
</evidence>
<dbReference type="InterPro" id="IPR047817">
    <property type="entry name" value="ABC2_TM_bact-type"/>
</dbReference>
<feature type="transmembrane region" description="Helical" evidence="6">
    <location>
        <begin position="169"/>
        <end position="189"/>
    </location>
</feature>
<protein>
    <submittedName>
        <fullName evidence="8">ABC transporter permease</fullName>
    </submittedName>
</protein>